<keyword evidence="2" id="KW-0902">Two-component regulatory system</keyword>
<evidence type="ECO:0000313" key="10">
    <source>
        <dbReference type="EMBL" id="REE02243.1"/>
    </source>
</evidence>
<dbReference type="FunFam" id="1.10.10.10:FF:000018">
    <property type="entry name" value="DNA-binding response regulator ResD"/>
    <property type="match status" value="1"/>
</dbReference>
<dbReference type="GO" id="GO:0000156">
    <property type="term" value="F:phosphorelay response regulator activity"/>
    <property type="evidence" value="ECO:0007669"/>
    <property type="project" value="TreeGrafter"/>
</dbReference>
<keyword evidence="11" id="KW-1185">Reference proteome</keyword>
<dbReference type="Pfam" id="PF00486">
    <property type="entry name" value="Trans_reg_C"/>
    <property type="match status" value="1"/>
</dbReference>
<evidence type="ECO:0000256" key="1">
    <source>
        <dbReference type="ARBA" id="ARBA00022553"/>
    </source>
</evidence>
<keyword evidence="4 7" id="KW-0238">DNA-binding</keyword>
<dbReference type="Proteomes" id="UP000256727">
    <property type="component" value="Unassembled WGS sequence"/>
</dbReference>
<keyword evidence="3" id="KW-0805">Transcription regulation</keyword>
<evidence type="ECO:0000256" key="5">
    <source>
        <dbReference type="ARBA" id="ARBA00023163"/>
    </source>
</evidence>
<evidence type="ECO:0000313" key="11">
    <source>
        <dbReference type="Proteomes" id="UP000256727"/>
    </source>
</evidence>
<dbReference type="Gene3D" id="3.40.50.2300">
    <property type="match status" value="1"/>
</dbReference>
<feature type="DNA-binding region" description="OmpR/PhoB-type" evidence="7">
    <location>
        <begin position="148"/>
        <end position="247"/>
    </location>
</feature>
<evidence type="ECO:0000256" key="4">
    <source>
        <dbReference type="ARBA" id="ARBA00023125"/>
    </source>
</evidence>
<evidence type="ECO:0000256" key="7">
    <source>
        <dbReference type="PROSITE-ProRule" id="PRU01091"/>
    </source>
</evidence>
<name>A0A3D9LAI6_9MICC</name>
<dbReference type="GO" id="GO:0032993">
    <property type="term" value="C:protein-DNA complex"/>
    <property type="evidence" value="ECO:0007669"/>
    <property type="project" value="TreeGrafter"/>
</dbReference>
<proteinExistence type="predicted"/>
<dbReference type="SMART" id="SM00862">
    <property type="entry name" value="Trans_reg_C"/>
    <property type="match status" value="1"/>
</dbReference>
<dbReference type="Pfam" id="PF00072">
    <property type="entry name" value="Response_reg"/>
    <property type="match status" value="1"/>
</dbReference>
<feature type="domain" description="OmpR/PhoB-type" evidence="9">
    <location>
        <begin position="148"/>
        <end position="247"/>
    </location>
</feature>
<dbReference type="InterPro" id="IPR016032">
    <property type="entry name" value="Sig_transdc_resp-reg_C-effctor"/>
</dbReference>
<dbReference type="PROSITE" id="PS50110">
    <property type="entry name" value="RESPONSE_REGULATORY"/>
    <property type="match status" value="1"/>
</dbReference>
<dbReference type="SMART" id="SM00448">
    <property type="entry name" value="REC"/>
    <property type="match status" value="1"/>
</dbReference>
<dbReference type="InterPro" id="IPR039420">
    <property type="entry name" value="WalR-like"/>
</dbReference>
<feature type="domain" description="Response regulatory" evidence="8">
    <location>
        <begin position="16"/>
        <end position="129"/>
    </location>
</feature>
<dbReference type="InterPro" id="IPR001867">
    <property type="entry name" value="OmpR/PhoB-type_DNA-bd"/>
</dbReference>
<dbReference type="AlphaFoldDB" id="A0A3D9LAI6"/>
<comment type="caution">
    <text evidence="10">The sequence shown here is derived from an EMBL/GenBank/DDBJ whole genome shotgun (WGS) entry which is preliminary data.</text>
</comment>
<dbReference type="FunFam" id="3.40.50.2300:FF:000001">
    <property type="entry name" value="DNA-binding response regulator PhoB"/>
    <property type="match status" value="1"/>
</dbReference>
<reference evidence="10 11" key="1">
    <citation type="submission" date="2018-07" db="EMBL/GenBank/DDBJ databases">
        <title>Sequencing the genomes of 1000 actinobacteria strains.</title>
        <authorList>
            <person name="Klenk H.-P."/>
        </authorList>
    </citation>
    <scope>NUCLEOTIDE SEQUENCE [LARGE SCALE GENOMIC DNA]</scope>
    <source>
        <strain evidence="10 11">DSM 14442</strain>
    </source>
</reference>
<dbReference type="InterPro" id="IPR036388">
    <property type="entry name" value="WH-like_DNA-bd_sf"/>
</dbReference>
<sequence>MDPQGRDTMTEASTGRVLVVEDEPDLARLIRDYLQNAGFRVEVRHDGAEAVSAVRDFAPNVLVLDIGLPGTDGFEVCRQVRTFSDCHVLMLTARDDEVDKIVGLSLGADDYVTKPFSPRELVARIQSMMRRARFAPTVAGQPMDEPSGLIHQIGELRVDGSSRQVHLSEKPILLTKTEFDLLASLAAHPKQVLSRRQLLDMVWGDDWASDNHLVDVHLARVRRKLGEDAANPRYIHTVRGIGYRMEAPA</sequence>
<dbReference type="CDD" id="cd00383">
    <property type="entry name" value="trans_reg_C"/>
    <property type="match status" value="1"/>
</dbReference>
<dbReference type="PANTHER" id="PTHR48111">
    <property type="entry name" value="REGULATOR OF RPOS"/>
    <property type="match status" value="1"/>
</dbReference>
<keyword evidence="5" id="KW-0804">Transcription</keyword>
<dbReference type="SUPFAM" id="SSF46894">
    <property type="entry name" value="C-terminal effector domain of the bipartite response regulators"/>
    <property type="match status" value="1"/>
</dbReference>
<evidence type="ECO:0000256" key="6">
    <source>
        <dbReference type="PROSITE-ProRule" id="PRU00169"/>
    </source>
</evidence>
<accession>A0A3D9LAI6</accession>
<feature type="modified residue" description="4-aspartylphosphate" evidence="6">
    <location>
        <position position="65"/>
    </location>
</feature>
<dbReference type="InterPro" id="IPR001789">
    <property type="entry name" value="Sig_transdc_resp-reg_receiver"/>
</dbReference>
<dbReference type="SUPFAM" id="SSF52172">
    <property type="entry name" value="CheY-like"/>
    <property type="match status" value="1"/>
</dbReference>
<dbReference type="GO" id="GO:0000976">
    <property type="term" value="F:transcription cis-regulatory region binding"/>
    <property type="evidence" value="ECO:0007669"/>
    <property type="project" value="TreeGrafter"/>
</dbReference>
<evidence type="ECO:0000259" key="8">
    <source>
        <dbReference type="PROSITE" id="PS50110"/>
    </source>
</evidence>
<dbReference type="PANTHER" id="PTHR48111:SF4">
    <property type="entry name" value="DNA-BINDING DUAL TRANSCRIPTIONAL REGULATOR OMPR"/>
    <property type="match status" value="1"/>
</dbReference>
<protein>
    <submittedName>
        <fullName evidence="10">DNA-binding response OmpR family regulator</fullName>
    </submittedName>
</protein>
<dbReference type="Gene3D" id="1.10.10.10">
    <property type="entry name" value="Winged helix-like DNA-binding domain superfamily/Winged helix DNA-binding domain"/>
    <property type="match status" value="1"/>
</dbReference>
<dbReference type="Gene3D" id="6.10.250.690">
    <property type="match status" value="1"/>
</dbReference>
<organism evidence="10 11">
    <name type="scientific">Citricoccus muralis</name>
    <dbReference type="NCBI Taxonomy" id="169134"/>
    <lineage>
        <taxon>Bacteria</taxon>
        <taxon>Bacillati</taxon>
        <taxon>Actinomycetota</taxon>
        <taxon>Actinomycetes</taxon>
        <taxon>Micrococcales</taxon>
        <taxon>Micrococcaceae</taxon>
        <taxon>Citricoccus</taxon>
    </lineage>
</organism>
<evidence type="ECO:0000259" key="9">
    <source>
        <dbReference type="PROSITE" id="PS51755"/>
    </source>
</evidence>
<evidence type="ECO:0000256" key="3">
    <source>
        <dbReference type="ARBA" id="ARBA00023015"/>
    </source>
</evidence>
<dbReference type="InterPro" id="IPR011006">
    <property type="entry name" value="CheY-like_superfamily"/>
</dbReference>
<dbReference type="PROSITE" id="PS51755">
    <property type="entry name" value="OMPR_PHOB"/>
    <property type="match status" value="1"/>
</dbReference>
<evidence type="ECO:0000256" key="2">
    <source>
        <dbReference type="ARBA" id="ARBA00023012"/>
    </source>
</evidence>
<gene>
    <name evidence="10" type="ORF">C8E99_0005</name>
</gene>
<keyword evidence="1 6" id="KW-0597">Phosphoprotein</keyword>
<dbReference type="GO" id="GO:0005829">
    <property type="term" value="C:cytosol"/>
    <property type="evidence" value="ECO:0007669"/>
    <property type="project" value="TreeGrafter"/>
</dbReference>
<dbReference type="GO" id="GO:0006355">
    <property type="term" value="P:regulation of DNA-templated transcription"/>
    <property type="evidence" value="ECO:0007669"/>
    <property type="project" value="InterPro"/>
</dbReference>
<dbReference type="EMBL" id="QREH01000001">
    <property type="protein sequence ID" value="REE02243.1"/>
    <property type="molecule type" value="Genomic_DNA"/>
</dbReference>